<dbReference type="STRING" id="131310.A0A0N4ZX83"/>
<dbReference type="InterPro" id="IPR013555">
    <property type="entry name" value="TRP_dom"/>
</dbReference>
<dbReference type="PANTHER" id="PTHR10117">
    <property type="entry name" value="TRANSIENT RECEPTOR POTENTIAL CHANNEL"/>
    <property type="match status" value="1"/>
</dbReference>
<dbReference type="GO" id="GO:0051480">
    <property type="term" value="P:regulation of cytosolic calcium ion concentration"/>
    <property type="evidence" value="ECO:0007669"/>
    <property type="project" value="TreeGrafter"/>
</dbReference>
<keyword evidence="3" id="KW-0406">Ion transport</keyword>
<dbReference type="WBParaSite" id="PTRK_0001329700.1">
    <property type="protein sequence ID" value="PTRK_0001329700.1"/>
    <property type="gene ID" value="PTRK_0001329700"/>
</dbReference>
<feature type="transmembrane region" description="Helical" evidence="6">
    <location>
        <begin position="362"/>
        <end position="380"/>
    </location>
</feature>
<feature type="transmembrane region" description="Helical" evidence="6">
    <location>
        <begin position="400"/>
        <end position="418"/>
    </location>
</feature>
<keyword evidence="6" id="KW-0812">Transmembrane</keyword>
<sequence length="778" mass="89307">MLRGQVGGRIPIHPTSTKISGTVIQNVSKVAQIRYRNDYATIENDDDAFHCPYAPLFHEQLKSICPDSNDFVEKSIAAFFHATTKKRPTKECLKDFILLAISNNQVTIAKCLISLIAKQFPDEGTNFTVAESLFFPSYMTPLLQACLTNNYRLVELFIKMKHTLPDIHRFDCNCATCKEEASDATKQAERLDVYKAYSSDAFLWYATNDPLFAALKLLKELEKASSSDQANEVTFQGLASNVRKFIKKIFNSVKAPNEAENLLSSLNGSQLAYVKTVFPIMSQYFESGIKDVFSDPHVVNVLHKKYISEKSLITGSLCPRLYVYFDNIIYVIILLLFEFSFRGNPYSSEKYSRFISGRVHPYIVVIFYFYALGLFLRIITKCWRLGFKVALIKWWTWFDIAISQFYLLSAYHYIALYGEMENDGIYEINRRHWDSIGTSVLCELSFAIGSVILVWRMFYILMNFRFIGFIVVSVAKCAKIIIQYATIAGIIIIAFNAGVQLIFRPYSHNKSFKNGDINEGEVTQMPYYEDAWTTQKMLYWAIYGYLAPWEMTIVVGEAGGSTNDPPTVNHPLTQNVGEILIAVFYGILILSLLNLIVSMLVRTAEQAINDAPDEFKYEDAIIKFDVFHLGTAVPPPCNLLTIIFAFCYRWSIFFYKLFRNTDFYDGSYNPDIYSFRTKIAYESYESSDVEGVGNEDDTSSDGSSKGKKKRYKEKKTTILKAFPIFCRFKNRIMNTRNAEVQNNNERNVEGIECERTDLEFERCIELHAHYVVSKKKKY</sequence>
<evidence type="ECO:0000256" key="6">
    <source>
        <dbReference type="SAM" id="Phobius"/>
    </source>
</evidence>
<feature type="region of interest" description="Disordered" evidence="5">
    <location>
        <begin position="689"/>
        <end position="709"/>
    </location>
</feature>
<dbReference type="Pfam" id="PF08344">
    <property type="entry name" value="TRP_2"/>
    <property type="match status" value="1"/>
</dbReference>
<keyword evidence="6" id="KW-1133">Transmembrane helix</keyword>
<evidence type="ECO:0000313" key="9">
    <source>
        <dbReference type="WBParaSite" id="PTRK_0001329700.1"/>
    </source>
</evidence>
<dbReference type="GO" id="GO:0005886">
    <property type="term" value="C:plasma membrane"/>
    <property type="evidence" value="ECO:0007669"/>
    <property type="project" value="TreeGrafter"/>
</dbReference>
<keyword evidence="6" id="KW-0472">Membrane</keyword>
<dbReference type="PANTHER" id="PTHR10117:SF50">
    <property type="entry name" value="ANK_REP_REGION DOMAIN-CONTAINING PROTEIN"/>
    <property type="match status" value="1"/>
</dbReference>
<feature type="domain" description="Transient receptor ion channel" evidence="7">
    <location>
        <begin position="172"/>
        <end position="232"/>
    </location>
</feature>
<dbReference type="GO" id="GO:0007338">
    <property type="term" value="P:single fertilization"/>
    <property type="evidence" value="ECO:0007669"/>
    <property type="project" value="TreeGrafter"/>
</dbReference>
<dbReference type="AlphaFoldDB" id="A0A0N4ZX83"/>
<feature type="compositionally biased region" description="Acidic residues" evidence="5">
    <location>
        <begin position="689"/>
        <end position="699"/>
    </location>
</feature>
<evidence type="ECO:0000256" key="3">
    <source>
        <dbReference type="ARBA" id="ARBA00023065"/>
    </source>
</evidence>
<reference evidence="9" key="1">
    <citation type="submission" date="2017-02" db="UniProtKB">
        <authorList>
            <consortium name="WormBaseParasite"/>
        </authorList>
    </citation>
    <scope>IDENTIFICATION</scope>
</reference>
<feature type="transmembrane region" description="Helical" evidence="6">
    <location>
        <begin position="439"/>
        <end position="461"/>
    </location>
</feature>
<dbReference type="GO" id="GO:0015279">
    <property type="term" value="F:store-operated calcium channel activity"/>
    <property type="evidence" value="ECO:0007669"/>
    <property type="project" value="TreeGrafter"/>
</dbReference>
<dbReference type="Proteomes" id="UP000038045">
    <property type="component" value="Unplaced"/>
</dbReference>
<evidence type="ECO:0000256" key="2">
    <source>
        <dbReference type="ARBA" id="ARBA00022737"/>
    </source>
</evidence>
<dbReference type="InterPro" id="IPR002153">
    <property type="entry name" value="TRPC_channel"/>
</dbReference>
<accession>A0A0N4ZX83</accession>
<keyword evidence="2" id="KW-0677">Repeat</keyword>
<keyword evidence="4" id="KW-0407">Ion channel</keyword>
<proteinExistence type="predicted"/>
<dbReference type="GO" id="GO:0070679">
    <property type="term" value="F:inositol 1,4,5 trisphosphate binding"/>
    <property type="evidence" value="ECO:0007669"/>
    <property type="project" value="TreeGrafter"/>
</dbReference>
<feature type="transmembrane region" description="Helical" evidence="6">
    <location>
        <begin position="481"/>
        <end position="503"/>
    </location>
</feature>
<name>A0A0N4ZX83_PARTI</name>
<feature type="transmembrane region" description="Helical" evidence="6">
    <location>
        <begin position="321"/>
        <end position="341"/>
    </location>
</feature>
<protein>
    <submittedName>
        <fullName evidence="9">TRP_2 domain-containing protein</fullName>
    </submittedName>
</protein>
<feature type="transmembrane region" description="Helical" evidence="6">
    <location>
        <begin position="579"/>
        <end position="601"/>
    </location>
</feature>
<keyword evidence="8" id="KW-1185">Reference proteome</keyword>
<evidence type="ECO:0000256" key="4">
    <source>
        <dbReference type="ARBA" id="ARBA00023303"/>
    </source>
</evidence>
<dbReference type="SMART" id="SM01420">
    <property type="entry name" value="TRP_2"/>
    <property type="match status" value="1"/>
</dbReference>
<keyword evidence="1" id="KW-0813">Transport</keyword>
<evidence type="ECO:0000259" key="7">
    <source>
        <dbReference type="SMART" id="SM01420"/>
    </source>
</evidence>
<evidence type="ECO:0000313" key="8">
    <source>
        <dbReference type="Proteomes" id="UP000038045"/>
    </source>
</evidence>
<organism evidence="8 9">
    <name type="scientific">Parastrongyloides trichosuri</name>
    <name type="common">Possum-specific nematode worm</name>
    <dbReference type="NCBI Taxonomy" id="131310"/>
    <lineage>
        <taxon>Eukaryota</taxon>
        <taxon>Metazoa</taxon>
        <taxon>Ecdysozoa</taxon>
        <taxon>Nematoda</taxon>
        <taxon>Chromadorea</taxon>
        <taxon>Rhabditida</taxon>
        <taxon>Tylenchina</taxon>
        <taxon>Panagrolaimomorpha</taxon>
        <taxon>Strongyloidoidea</taxon>
        <taxon>Strongyloididae</taxon>
        <taxon>Parastrongyloides</taxon>
    </lineage>
</organism>
<evidence type="ECO:0000256" key="5">
    <source>
        <dbReference type="SAM" id="MobiDB-lite"/>
    </source>
</evidence>
<dbReference type="GO" id="GO:0034703">
    <property type="term" value="C:cation channel complex"/>
    <property type="evidence" value="ECO:0007669"/>
    <property type="project" value="TreeGrafter"/>
</dbReference>
<evidence type="ECO:0000256" key="1">
    <source>
        <dbReference type="ARBA" id="ARBA00022448"/>
    </source>
</evidence>